<comment type="caution">
    <text evidence="3">The sequence shown here is derived from an EMBL/GenBank/DDBJ whole genome shotgun (WGS) entry which is preliminary data.</text>
</comment>
<feature type="domain" description="UspA" evidence="2">
    <location>
        <begin position="1"/>
        <end position="142"/>
    </location>
</feature>
<dbReference type="InterPro" id="IPR014729">
    <property type="entry name" value="Rossmann-like_a/b/a_fold"/>
</dbReference>
<dbReference type="InterPro" id="IPR006015">
    <property type="entry name" value="Universal_stress_UspA"/>
</dbReference>
<dbReference type="AlphaFoldDB" id="A0A8J3CUH8"/>
<dbReference type="Gene3D" id="3.40.50.620">
    <property type="entry name" value="HUPs"/>
    <property type="match status" value="2"/>
</dbReference>
<sequence length="277" mass="31665">MKKILIPTDFSSCANAAVDYGFAIAKKLQSELLFLHIVITPVDWSKLRKDQEELFPETKERIAFAKKQLTDLVNKAESEGLSAKKLLVFYDGNEKIHHYVRSENIDLVIMGSHGQYGFKEHVLGTNTYSMIRRSEVPVIIVKENNPKKDLQTIVFATNFKEETGKSFQQVERLAESLKAKLKVLFVNTPTYFLETDDIYHVGKEYLKEYASYNHDIEIYDAFKEERGIIQYATKISGDGIAAITYGKSDLMQYFSPSITENLIAMTELPVISIRVKK</sequence>
<keyword evidence="4" id="KW-1185">Reference proteome</keyword>
<organism evidence="3 4">
    <name type="scientific">Mongoliitalea lutea</name>
    <dbReference type="NCBI Taxonomy" id="849756"/>
    <lineage>
        <taxon>Bacteria</taxon>
        <taxon>Pseudomonadati</taxon>
        <taxon>Bacteroidota</taxon>
        <taxon>Cytophagia</taxon>
        <taxon>Cytophagales</taxon>
        <taxon>Cyclobacteriaceae</taxon>
        <taxon>Mongoliitalea</taxon>
    </lineage>
</organism>
<protein>
    <submittedName>
        <fullName evidence="3">Universal stress protein UspA</fullName>
    </submittedName>
</protein>
<dbReference type="InterPro" id="IPR006016">
    <property type="entry name" value="UspA"/>
</dbReference>
<reference evidence="3" key="1">
    <citation type="journal article" date="2014" name="Int. J. Syst. Evol. Microbiol.">
        <title>Complete genome sequence of Corynebacterium casei LMG S-19264T (=DSM 44701T), isolated from a smear-ripened cheese.</title>
        <authorList>
            <consortium name="US DOE Joint Genome Institute (JGI-PGF)"/>
            <person name="Walter F."/>
            <person name="Albersmeier A."/>
            <person name="Kalinowski J."/>
            <person name="Ruckert C."/>
        </authorList>
    </citation>
    <scope>NUCLEOTIDE SEQUENCE</scope>
    <source>
        <strain evidence="3">KCTC 23224</strain>
    </source>
</reference>
<dbReference type="CDD" id="cd00293">
    <property type="entry name" value="USP-like"/>
    <property type="match status" value="2"/>
</dbReference>
<dbReference type="PANTHER" id="PTHR46268">
    <property type="entry name" value="STRESS RESPONSE PROTEIN NHAX"/>
    <property type="match status" value="1"/>
</dbReference>
<evidence type="ECO:0000313" key="4">
    <source>
        <dbReference type="Proteomes" id="UP000642809"/>
    </source>
</evidence>
<dbReference type="EMBL" id="BMYF01000001">
    <property type="protein sequence ID" value="GHB25781.1"/>
    <property type="molecule type" value="Genomic_DNA"/>
</dbReference>
<reference evidence="3" key="2">
    <citation type="submission" date="2020-09" db="EMBL/GenBank/DDBJ databases">
        <authorList>
            <person name="Sun Q."/>
            <person name="Kim S."/>
        </authorList>
    </citation>
    <scope>NUCLEOTIDE SEQUENCE</scope>
    <source>
        <strain evidence="3">KCTC 23224</strain>
    </source>
</reference>
<dbReference type="SUPFAM" id="SSF52402">
    <property type="entry name" value="Adenine nucleotide alpha hydrolases-like"/>
    <property type="match status" value="2"/>
</dbReference>
<comment type="similarity">
    <text evidence="1">Belongs to the universal stress protein A family.</text>
</comment>
<dbReference type="Proteomes" id="UP000642809">
    <property type="component" value="Unassembled WGS sequence"/>
</dbReference>
<gene>
    <name evidence="3" type="primary">uspA</name>
    <name evidence="3" type="ORF">GCM10008106_03200</name>
</gene>
<evidence type="ECO:0000313" key="3">
    <source>
        <dbReference type="EMBL" id="GHB25781.1"/>
    </source>
</evidence>
<evidence type="ECO:0000259" key="2">
    <source>
        <dbReference type="Pfam" id="PF00582"/>
    </source>
</evidence>
<accession>A0A8J3CUH8</accession>
<evidence type="ECO:0000256" key="1">
    <source>
        <dbReference type="ARBA" id="ARBA00008791"/>
    </source>
</evidence>
<dbReference type="PRINTS" id="PR01438">
    <property type="entry name" value="UNVRSLSTRESS"/>
</dbReference>
<name>A0A8J3CUH8_9BACT</name>
<dbReference type="Pfam" id="PF00582">
    <property type="entry name" value="Usp"/>
    <property type="match status" value="1"/>
</dbReference>
<proteinExistence type="inferred from homology"/>
<dbReference type="PANTHER" id="PTHR46268:SF6">
    <property type="entry name" value="UNIVERSAL STRESS PROTEIN UP12"/>
    <property type="match status" value="1"/>
</dbReference>
<dbReference type="RefSeq" id="WP_189578676.1">
    <property type="nucleotide sequence ID" value="NZ_BMYF01000001.1"/>
</dbReference>